<feature type="compositionally biased region" description="Polar residues" evidence="1">
    <location>
        <begin position="1"/>
        <end position="10"/>
    </location>
</feature>
<dbReference type="Proteomes" id="UP001497497">
    <property type="component" value="Unassembled WGS sequence"/>
</dbReference>
<proteinExistence type="predicted"/>
<dbReference type="EMBL" id="CAXITT010000191">
    <property type="protein sequence ID" value="CAL1535075.1"/>
    <property type="molecule type" value="Genomic_DNA"/>
</dbReference>
<organism evidence="2 3">
    <name type="scientific">Lymnaea stagnalis</name>
    <name type="common">Great pond snail</name>
    <name type="synonym">Helix stagnalis</name>
    <dbReference type="NCBI Taxonomy" id="6523"/>
    <lineage>
        <taxon>Eukaryota</taxon>
        <taxon>Metazoa</taxon>
        <taxon>Spiralia</taxon>
        <taxon>Lophotrochozoa</taxon>
        <taxon>Mollusca</taxon>
        <taxon>Gastropoda</taxon>
        <taxon>Heterobranchia</taxon>
        <taxon>Euthyneura</taxon>
        <taxon>Panpulmonata</taxon>
        <taxon>Hygrophila</taxon>
        <taxon>Lymnaeoidea</taxon>
        <taxon>Lymnaeidae</taxon>
        <taxon>Lymnaea</taxon>
    </lineage>
</organism>
<evidence type="ECO:0000313" key="3">
    <source>
        <dbReference type="Proteomes" id="UP001497497"/>
    </source>
</evidence>
<evidence type="ECO:0000256" key="1">
    <source>
        <dbReference type="SAM" id="MobiDB-lite"/>
    </source>
</evidence>
<feature type="compositionally biased region" description="Polar residues" evidence="1">
    <location>
        <begin position="26"/>
        <end position="42"/>
    </location>
</feature>
<feature type="non-terminal residue" evidence="2">
    <location>
        <position position="264"/>
    </location>
</feature>
<dbReference type="AlphaFoldDB" id="A0AAV2HNM0"/>
<feature type="region of interest" description="Disordered" evidence="1">
    <location>
        <begin position="1"/>
        <end position="75"/>
    </location>
</feature>
<name>A0AAV2HNM0_LYMST</name>
<reference evidence="2 3" key="1">
    <citation type="submission" date="2024-04" db="EMBL/GenBank/DDBJ databases">
        <authorList>
            <consortium name="Genoscope - CEA"/>
            <person name="William W."/>
        </authorList>
    </citation>
    <scope>NUCLEOTIDE SEQUENCE [LARGE SCALE GENOMIC DNA]</scope>
</reference>
<feature type="region of interest" description="Disordered" evidence="1">
    <location>
        <begin position="106"/>
        <end position="140"/>
    </location>
</feature>
<keyword evidence="3" id="KW-1185">Reference proteome</keyword>
<sequence>MDSQCNQQPTDPDKEQTELDMAFTEDGSNSEQLKLQSGQSNLDPKFPESVRCDQSISSKVQQNQNETSSKSDPSLCDNVTALTSSKSHPLLCDNVATVSISTSNPISASAAPGSVTSSTFHESTNIRTDKSKGRPPQNSRLETLCGNIVREMIFVSNFQKPRQPSSSQRNIPKLVDICYDRIHGAIHDPDKDLARLIKRDPKMSQRARDRLLQPNPADFPKLKDICSKRLLGDILFLDSSVPILYNRKQIQQVYSALVGPHPPD</sequence>
<comment type="caution">
    <text evidence="2">The sequence shown here is derived from an EMBL/GenBank/DDBJ whole genome shotgun (WGS) entry which is preliminary data.</text>
</comment>
<accession>A0AAV2HNM0</accession>
<feature type="compositionally biased region" description="Polar residues" evidence="1">
    <location>
        <begin position="114"/>
        <end position="126"/>
    </location>
</feature>
<gene>
    <name evidence="2" type="ORF">GSLYS_00009035001</name>
</gene>
<protein>
    <submittedName>
        <fullName evidence="2">Uncharacterized protein</fullName>
    </submittedName>
</protein>
<evidence type="ECO:0000313" key="2">
    <source>
        <dbReference type="EMBL" id="CAL1535075.1"/>
    </source>
</evidence>
<feature type="compositionally biased region" description="Polar residues" evidence="1">
    <location>
        <begin position="52"/>
        <end position="72"/>
    </location>
</feature>